<evidence type="ECO:0000313" key="2">
    <source>
        <dbReference type="EMBL" id="TQS46761.1"/>
    </source>
</evidence>
<evidence type="ECO:0000259" key="1">
    <source>
        <dbReference type="Pfam" id="PF20011"/>
    </source>
</evidence>
<dbReference type="Gene3D" id="3.40.140.10">
    <property type="entry name" value="Cytidine Deaminase, domain 2"/>
    <property type="match status" value="1"/>
</dbReference>
<dbReference type="EMBL" id="VIRS01000001">
    <property type="protein sequence ID" value="TQS46761.1"/>
    <property type="molecule type" value="Genomic_DNA"/>
</dbReference>
<organism evidence="2 3">
    <name type="scientific">Cryptosporangium phraense</name>
    <dbReference type="NCBI Taxonomy" id="2593070"/>
    <lineage>
        <taxon>Bacteria</taxon>
        <taxon>Bacillati</taxon>
        <taxon>Actinomycetota</taxon>
        <taxon>Actinomycetes</taxon>
        <taxon>Cryptosporangiales</taxon>
        <taxon>Cryptosporangiaceae</taxon>
        <taxon>Cryptosporangium</taxon>
    </lineage>
</organism>
<proteinExistence type="predicted"/>
<comment type="caution">
    <text evidence="2">The sequence shown here is derived from an EMBL/GenBank/DDBJ whole genome shotgun (WGS) entry which is preliminary data.</text>
</comment>
<gene>
    <name evidence="2" type="ORF">FL583_00320</name>
</gene>
<dbReference type="OrthoDB" id="3337379at2"/>
<keyword evidence="3" id="KW-1185">Reference proteome</keyword>
<dbReference type="Pfam" id="PF20011">
    <property type="entry name" value="fvmJAB_N"/>
    <property type="match status" value="1"/>
</dbReference>
<evidence type="ECO:0000313" key="3">
    <source>
        <dbReference type="Proteomes" id="UP000317982"/>
    </source>
</evidence>
<sequence length="337" mass="36735">MTAEVEIYRTDDYLSVGRVPLVPLLQHFFEPMLGRSLAGCRFHLLFLPVAEDGVLPGPPELVNLRGSHGYVQVRIVQAGGDDTVLYRHPHPVSEVIAGPLQEQLAKAAPAETHWGFGVVAPGFDGRMVRPTPAVDGVIGIRTSGTVTPLFHLEEVAEPDPPLATLEDLGVTDPAPAHGSVAVVVAADVHAQFDHEADFSREVEEGGFLAGHVHRDSADPTRLLVEITAALAAERTGASMLHFTFTGESFLRIARQLIRRGNGERLVGWYHTHLFSASDRLGLSSIDVDLHLTTFRRPWQVAGLVNLDRTSRVLRFYHRAPDASAAPMELSPYWVAAP</sequence>
<dbReference type="Proteomes" id="UP000317982">
    <property type="component" value="Unassembled WGS sequence"/>
</dbReference>
<dbReference type="AlphaFoldDB" id="A0A545AZJ8"/>
<reference evidence="2 3" key="1">
    <citation type="submission" date="2019-07" db="EMBL/GenBank/DDBJ databases">
        <title>Cryptosporangium phraense sp. nov., isolated from plant litter.</title>
        <authorList>
            <person name="Suriyachadkun C."/>
        </authorList>
    </citation>
    <scope>NUCLEOTIDE SEQUENCE [LARGE SCALE GENOMIC DNA]</scope>
    <source>
        <strain evidence="2 3">A-T 5661</strain>
    </source>
</reference>
<feature type="domain" description="JAB-N" evidence="1">
    <location>
        <begin position="5"/>
        <end position="163"/>
    </location>
</feature>
<protein>
    <recommendedName>
        <fullName evidence="1">JAB-N domain-containing protein</fullName>
    </recommendedName>
</protein>
<accession>A0A545AZJ8</accession>
<dbReference type="InParanoid" id="A0A545AZJ8"/>
<name>A0A545AZJ8_9ACTN</name>
<dbReference type="RefSeq" id="WP_142702379.1">
    <property type="nucleotide sequence ID" value="NZ_VIRS01000001.1"/>
</dbReference>
<dbReference type="InterPro" id="IPR045476">
    <property type="entry name" value="FvmJAB_N"/>
</dbReference>